<reference evidence="1" key="2">
    <citation type="journal article" date="2021" name="PeerJ">
        <title>Extensive microbial diversity within the chicken gut microbiome revealed by metagenomics and culture.</title>
        <authorList>
            <person name="Gilroy R."/>
            <person name="Ravi A."/>
            <person name="Getino M."/>
            <person name="Pursley I."/>
            <person name="Horton D.L."/>
            <person name="Alikhan N.F."/>
            <person name="Baker D."/>
            <person name="Gharbi K."/>
            <person name="Hall N."/>
            <person name="Watson M."/>
            <person name="Adriaenssens E.M."/>
            <person name="Foster-Nyarko E."/>
            <person name="Jarju S."/>
            <person name="Secka A."/>
            <person name="Antonio M."/>
            <person name="Oren A."/>
            <person name="Chaudhuri R.R."/>
            <person name="La Ragione R."/>
            <person name="Hildebrand F."/>
            <person name="Pallen M.J."/>
        </authorList>
    </citation>
    <scope>NUCLEOTIDE SEQUENCE</scope>
    <source>
        <strain evidence="1">CHK178-757</strain>
    </source>
</reference>
<accession>A0A9D1F7G5</accession>
<evidence type="ECO:0000313" key="1">
    <source>
        <dbReference type="EMBL" id="HIS48819.1"/>
    </source>
</evidence>
<proteinExistence type="predicted"/>
<protein>
    <submittedName>
        <fullName evidence="1">Uncharacterized protein</fullName>
    </submittedName>
</protein>
<sequence length="290" mass="34450">MRNKEKLTVFEHAYLGKKDAEFGDCMRNYFDENTIEDFWKEKLGRFEVGMYGFDSLFNKYMTMGFDLEKFCGYVKLQDKDGNDQHGKFIKRVMDAKLHIKDKNCADMLEIDPEAEQIKIDREDAFSSDEKMEEAIDQDASEVFQWVMDKNIENLQKMQEEYDIIDFKNLKFYEDGDTIRPGLEKSLGKSRKFLDSILDEETFTELMAKDALARCRWIVEQNRHILIREKDWEKIFTDIEEHKESFGRYYSIQRAKMDSDEIVDMGAALMINDKLYEYSKVLADQISEDLH</sequence>
<organism evidence="1 2">
    <name type="scientific">Candidatus Scybalocola faecigallinarum</name>
    <dbReference type="NCBI Taxonomy" id="2840941"/>
    <lineage>
        <taxon>Bacteria</taxon>
        <taxon>Bacillati</taxon>
        <taxon>Bacillota</taxon>
        <taxon>Clostridia</taxon>
        <taxon>Lachnospirales</taxon>
        <taxon>Lachnospiraceae</taxon>
        <taxon>Lachnospiraceae incertae sedis</taxon>
        <taxon>Candidatus Scybalocola (ex Gilroy et al. 2021)</taxon>
    </lineage>
</organism>
<name>A0A9D1F7G5_9FIRM</name>
<evidence type="ECO:0000313" key="2">
    <source>
        <dbReference type="Proteomes" id="UP000823927"/>
    </source>
</evidence>
<dbReference type="EMBL" id="DVIT01000064">
    <property type="protein sequence ID" value="HIS48819.1"/>
    <property type="molecule type" value="Genomic_DNA"/>
</dbReference>
<dbReference type="AlphaFoldDB" id="A0A9D1F7G5"/>
<reference evidence="1" key="1">
    <citation type="submission" date="2020-10" db="EMBL/GenBank/DDBJ databases">
        <authorList>
            <person name="Gilroy R."/>
        </authorList>
    </citation>
    <scope>NUCLEOTIDE SEQUENCE</scope>
    <source>
        <strain evidence="1">CHK178-757</strain>
    </source>
</reference>
<comment type="caution">
    <text evidence="1">The sequence shown here is derived from an EMBL/GenBank/DDBJ whole genome shotgun (WGS) entry which is preliminary data.</text>
</comment>
<dbReference type="Proteomes" id="UP000823927">
    <property type="component" value="Unassembled WGS sequence"/>
</dbReference>
<gene>
    <name evidence="1" type="ORF">IAB46_14960</name>
</gene>